<dbReference type="STRING" id="946362.F2UHN7"/>
<dbReference type="GeneID" id="16072109"/>
<dbReference type="InterPro" id="IPR004888">
    <property type="entry name" value="Glycoside_hydrolase_63"/>
</dbReference>
<dbReference type="Gene3D" id="1.50.10.10">
    <property type="match status" value="2"/>
</dbReference>
<dbReference type="PANTHER" id="PTHR10412:SF10">
    <property type="entry name" value="GLYCOSYL HYDROLASE FAMILY 63 C-TERMINAL DOMAIN-CONTAINING PROTEIN"/>
    <property type="match status" value="1"/>
</dbReference>
<dbReference type="OrthoDB" id="14419at2759"/>
<evidence type="ECO:0000313" key="2">
    <source>
        <dbReference type="EMBL" id="EGD76636.1"/>
    </source>
</evidence>
<evidence type="ECO:0000313" key="3">
    <source>
        <dbReference type="Proteomes" id="UP000007799"/>
    </source>
</evidence>
<proteinExistence type="predicted"/>
<dbReference type="Pfam" id="PF22422">
    <property type="entry name" value="MGH1-like_GH"/>
    <property type="match status" value="2"/>
</dbReference>
<dbReference type="InterPro" id="IPR012341">
    <property type="entry name" value="6hp_glycosidase-like_sf"/>
</dbReference>
<keyword evidence="3" id="KW-1185">Reference proteome</keyword>
<protein>
    <recommendedName>
        <fullName evidence="1">Mannosylglycerate hydrolase MGH1-like glycoside hydrolase domain-containing protein</fullName>
    </recommendedName>
</protein>
<dbReference type="eggNOG" id="KOG2161">
    <property type="taxonomic scope" value="Eukaryota"/>
</dbReference>
<evidence type="ECO:0000259" key="1">
    <source>
        <dbReference type="Pfam" id="PF22422"/>
    </source>
</evidence>
<name>F2UHN7_SALR5</name>
<accession>F2UHN7</accession>
<feature type="domain" description="Mannosylglycerate hydrolase MGH1-like glycoside hydrolase" evidence="1">
    <location>
        <begin position="457"/>
        <end position="687"/>
    </location>
</feature>
<dbReference type="GO" id="GO:0009311">
    <property type="term" value="P:oligosaccharide metabolic process"/>
    <property type="evidence" value="ECO:0007669"/>
    <property type="project" value="InterPro"/>
</dbReference>
<feature type="domain" description="Mannosylglycerate hydrolase MGH1-like glycoside hydrolase" evidence="1">
    <location>
        <begin position="730"/>
        <end position="898"/>
    </location>
</feature>
<gene>
    <name evidence="2" type="ORF">PTSG_07748</name>
</gene>
<dbReference type="InterPro" id="IPR054491">
    <property type="entry name" value="MGH1-like_GH"/>
</dbReference>
<dbReference type="EMBL" id="GL832974">
    <property type="protein sequence ID" value="EGD76636.1"/>
    <property type="molecule type" value="Genomic_DNA"/>
</dbReference>
<dbReference type="InterPro" id="IPR008928">
    <property type="entry name" value="6-hairpin_glycosidase_sf"/>
</dbReference>
<sequence length="920" mass="105978">MSGRRKGVLARHGTKQWDGDVEEYKRMLQAKSRTKNWGRWGPYLSERQWGTVREDYSADGSAWDYFPHEHARQRAYRWGEDGLLGITDRECRVCFGLALWNGKDSILKERLFGLTGSEGNHGEDVKELYYYLDATPTSSYLKGLYKYPNAEYPYADLVEENRRRGLHDPEYELEDTGCIDNDNYTDVQAEYCKYAPNDILIRITVTNRSAEAHTLHVLPQVWLRNTWAWGSPDEAGTKKGSVRRTDPKQPVVDIDQETIGTFQLFFEKSADVEGPELWFTENETNFERVFGGSNASPYTKDSFHRKLVEGEDEAVNPEEVGTKACGHYRVHLEAGGSAVLRLRLKSTKDEDTSAVGPNDDGTFPSSFDQLFTQRIAEADAFYEKRLHGITEEHNQIQRQAFAGLLWSKQFYHYVVKTWLEGDPKQPEPHPSRRTGRNSDWSHLFNREIISMPDKWEYPWYATWDLAFHMVPMAVVDPFFAKKQLTVFLREWYMHPNGALPAYEWAFDDVNPPVHAWACWRVYKLTAPRGKRDLDFLERCFHKLMLNFTWWVNRKDPQGHHVFAGGFLGLDNIGLFDRSKPLDNGGTLVQADGTSWMAFFSLTMLGIALELAEHKNAVYEDIASKFFEHFVQISHAINTFDGTGLWNEEDGFYYDHLRFQNGETQVLKVRSMVGLIPLYACLTLEQRTLDKLPNFTKRLHWFMENTPELAGQVLVVKGCDPKHPGQTRHLLSIPTEDRLRHLLRRLFDEDEFLSPYGIRSLSKVYEKPYVTTVGAEEVSVEYTPAESTTSMFGGNSNWRGPIWFPVNYLIIEALDRYHYFHGDNLKVEVPTGSGNLMNLREAANEIARRLAHLFERTSGGKRPCNGPSPVYGEKDKDLMLFYEYFHPETGRGVGASHQTGWTALIARCLSRLSKEERLALD</sequence>
<dbReference type="PANTHER" id="PTHR10412">
    <property type="entry name" value="MANNOSYL-OLIGOSACCHARIDE GLUCOSIDASE"/>
    <property type="match status" value="1"/>
</dbReference>
<dbReference type="GO" id="GO:0004573">
    <property type="term" value="F:Glc3Man9GlcNAc2 oligosaccharide glucosidase activity"/>
    <property type="evidence" value="ECO:0007669"/>
    <property type="project" value="InterPro"/>
</dbReference>
<dbReference type="KEGG" id="sre:PTSG_07748"/>
<dbReference type="SUPFAM" id="SSF48208">
    <property type="entry name" value="Six-hairpin glycosidases"/>
    <property type="match status" value="1"/>
</dbReference>
<dbReference type="InParanoid" id="F2UHN7"/>
<dbReference type="OMA" id="ERTKYWK"/>
<dbReference type="AlphaFoldDB" id="F2UHN7"/>
<dbReference type="RefSeq" id="XP_004991550.1">
    <property type="nucleotide sequence ID" value="XM_004991493.1"/>
</dbReference>
<reference evidence="2" key="1">
    <citation type="submission" date="2009-08" db="EMBL/GenBank/DDBJ databases">
        <title>Annotation of Salpingoeca rosetta.</title>
        <authorList>
            <consortium name="The Broad Institute Genome Sequencing Platform"/>
            <person name="Russ C."/>
            <person name="Cuomo C."/>
            <person name="Burger G."/>
            <person name="Gray M.W."/>
            <person name="Holland P.W.H."/>
            <person name="King N."/>
            <person name="Lang F.B.F."/>
            <person name="Roger A.J."/>
            <person name="Ruiz-Trillo I."/>
            <person name="Young S.K."/>
            <person name="Zeng Q."/>
            <person name="Gargeya S."/>
            <person name="Alvarado L."/>
            <person name="Berlin A."/>
            <person name="Chapman S.B."/>
            <person name="Chen Z."/>
            <person name="Freedman E."/>
            <person name="Gellesch M."/>
            <person name="Goldberg J."/>
            <person name="Griggs A."/>
            <person name="Gujja S."/>
            <person name="Heilman E."/>
            <person name="Heiman D."/>
            <person name="Howarth C."/>
            <person name="Mehta T."/>
            <person name="Neiman D."/>
            <person name="Pearson M."/>
            <person name="Roberts A."/>
            <person name="Saif S."/>
            <person name="Shea T."/>
            <person name="Shenoy N."/>
            <person name="Sisk P."/>
            <person name="Stolte C."/>
            <person name="Sykes S."/>
            <person name="White J."/>
            <person name="Yandava C."/>
            <person name="Haas B."/>
            <person name="Nusbaum C."/>
            <person name="Birren B."/>
        </authorList>
    </citation>
    <scope>NUCLEOTIDE SEQUENCE [LARGE SCALE GENOMIC DNA]</scope>
    <source>
        <strain evidence="2">ATCC 50818</strain>
    </source>
</reference>
<dbReference type="Proteomes" id="UP000007799">
    <property type="component" value="Unassembled WGS sequence"/>
</dbReference>
<organism evidence="3">
    <name type="scientific">Salpingoeca rosetta (strain ATCC 50818 / BSB-021)</name>
    <dbReference type="NCBI Taxonomy" id="946362"/>
    <lineage>
        <taxon>Eukaryota</taxon>
        <taxon>Choanoflagellata</taxon>
        <taxon>Craspedida</taxon>
        <taxon>Salpingoecidae</taxon>
        <taxon>Salpingoeca</taxon>
    </lineage>
</organism>